<gene>
    <name evidence="1" type="ORF">ADN01_06725</name>
</gene>
<dbReference type="RefSeq" id="WP_062418543.1">
    <property type="nucleotide sequence ID" value="NZ_DF967974.1"/>
</dbReference>
<dbReference type="Pfam" id="PF12840">
    <property type="entry name" value="HTH_20"/>
    <property type="match status" value="1"/>
</dbReference>
<dbReference type="SUPFAM" id="SSF46785">
    <property type="entry name" value="Winged helix' DNA-binding domain"/>
    <property type="match status" value="1"/>
</dbReference>
<organism evidence="1 2">
    <name type="scientific">Levilinea saccharolytica</name>
    <dbReference type="NCBI Taxonomy" id="229921"/>
    <lineage>
        <taxon>Bacteria</taxon>
        <taxon>Bacillati</taxon>
        <taxon>Chloroflexota</taxon>
        <taxon>Anaerolineae</taxon>
        <taxon>Anaerolineales</taxon>
        <taxon>Anaerolineaceae</taxon>
        <taxon>Levilinea</taxon>
    </lineage>
</organism>
<sequence length="212" mass="23578">MDQPTSDRILAYLLKHRTASVADLSRALGQTRPNLQYHIANLLRAGKISPITVDTSSHRKGRPEKFYALAADQKPENLAALASALLRLIAENPGPSTVDLPVELAQVMMPSPAVPPSLTLRMQNCVRHFNQHGYDSRWEAHQSGPRLIFRACPYWRIIHNHPELCQMDQHIVRRLTGAAVQQHSRIHPADPTSSCLFTLETEAANSSNTAPC</sequence>
<keyword evidence="2" id="KW-1185">Reference proteome</keyword>
<dbReference type="Gene3D" id="1.10.10.10">
    <property type="entry name" value="Winged helix-like DNA-binding domain superfamily/Winged helix DNA-binding domain"/>
    <property type="match status" value="1"/>
</dbReference>
<dbReference type="STRING" id="229921.ADN01_06725"/>
<dbReference type="OrthoDB" id="155998at2"/>
<dbReference type="EMBL" id="LGCM01000027">
    <property type="protein sequence ID" value="KPL85062.1"/>
    <property type="molecule type" value="Genomic_DNA"/>
</dbReference>
<proteinExistence type="predicted"/>
<evidence type="ECO:0008006" key="3">
    <source>
        <dbReference type="Google" id="ProtNLM"/>
    </source>
</evidence>
<dbReference type="InterPro" id="IPR036390">
    <property type="entry name" value="WH_DNA-bd_sf"/>
</dbReference>
<protein>
    <recommendedName>
        <fullName evidence="3">HTH arsR-type domain-containing protein</fullName>
    </recommendedName>
</protein>
<dbReference type="Proteomes" id="UP000050501">
    <property type="component" value="Unassembled WGS sequence"/>
</dbReference>
<evidence type="ECO:0000313" key="1">
    <source>
        <dbReference type="EMBL" id="KPL85062.1"/>
    </source>
</evidence>
<dbReference type="CDD" id="cd00090">
    <property type="entry name" value="HTH_ARSR"/>
    <property type="match status" value="1"/>
</dbReference>
<comment type="caution">
    <text evidence="1">The sequence shown here is derived from an EMBL/GenBank/DDBJ whole genome shotgun (WGS) entry which is preliminary data.</text>
</comment>
<dbReference type="InterPro" id="IPR036388">
    <property type="entry name" value="WH-like_DNA-bd_sf"/>
</dbReference>
<dbReference type="InterPro" id="IPR011991">
    <property type="entry name" value="ArsR-like_HTH"/>
</dbReference>
<reference evidence="1 2" key="1">
    <citation type="submission" date="2015-07" db="EMBL/GenBank/DDBJ databases">
        <title>Genome sequence of Levilinea saccharolytica DSM 16555.</title>
        <authorList>
            <person name="Hemp J."/>
            <person name="Ward L.M."/>
            <person name="Pace L.A."/>
            <person name="Fischer W.W."/>
        </authorList>
    </citation>
    <scope>NUCLEOTIDE SEQUENCE [LARGE SCALE GENOMIC DNA]</scope>
    <source>
        <strain evidence="1 2">KIBI-1</strain>
    </source>
</reference>
<name>A0A0P6Y809_9CHLR</name>
<dbReference type="AlphaFoldDB" id="A0A0P6Y809"/>
<accession>A0A0P6Y809</accession>
<evidence type="ECO:0000313" key="2">
    <source>
        <dbReference type="Proteomes" id="UP000050501"/>
    </source>
</evidence>